<accession>A0A6J5KXL3</accession>
<proteinExistence type="predicted"/>
<dbReference type="InterPro" id="IPR036327">
    <property type="entry name" value="Gp8_sf"/>
</dbReference>
<name>A0A6J5KXL3_9CAUD</name>
<evidence type="ECO:0000313" key="1">
    <source>
        <dbReference type="EMBL" id="CAB4126771.1"/>
    </source>
</evidence>
<gene>
    <name evidence="1" type="ORF">UFOVP84_21</name>
</gene>
<dbReference type="EMBL" id="LR796208">
    <property type="protein sequence ID" value="CAB4126771.1"/>
    <property type="molecule type" value="Genomic_DNA"/>
</dbReference>
<sequence>MSNSLFKNIGHNSIADGLYKDIASRSTRYYHSFGKTSAWINDPITPQVIDSLRYERVVRDEIIAMKEISPADVSYVIPRIDWTSGTIYDEYDDSYSSEIRGINLSAGGNNYTSPIITIGLVCPTSTLVLLNSQYFYVYSGVGYLYTVTTAGTTGSSNSTALGATTPIIGTAYVHGSAVLTCVGFQATATANLGTGTTATTIISITMTNNGYGYTILPNVYITDNSGAGAAVNAVMVLGQSGVSKLENTNYYVYNTTDSNIYVCVDNNNGATSTSIPSTVSGSVFTTADGYQWKYMSSVSINNKFLTSSYLPVITASKNQYTATGSISGVSIDNAGSGYTSATIITVIGDGAGAILTPVLTSGAITDVIITNAGSGYSYANLILSSEGTSGSLSASVFLGSEQNSLQASSESSVIFGNILNAQVVSGGYGYSLSPTVNIVGDGLGATAIATVISGKISSITFTNRGKNYNWANIIITDSTGYGASIRAIISPYGGLGKDPINQLYAKSLMLYSKINNNTNQGFYVTNDYRQIGIIKDPLRYSDGTYLKANFASTCWEVIATTIINTAQFALDTIITTYIDSITYSFRVAYISGSSILLVPIDNGTPDVGIQFNGSSGGSFIAVSVIPPSVDKYSGDLMLIDNEAAFVGNSVVVRSVINL</sequence>
<reference evidence="1" key="1">
    <citation type="submission" date="2020-04" db="EMBL/GenBank/DDBJ databases">
        <authorList>
            <person name="Chiriac C."/>
            <person name="Salcher M."/>
            <person name="Ghai R."/>
            <person name="Kavagutti S V."/>
        </authorList>
    </citation>
    <scope>NUCLEOTIDE SEQUENCE</scope>
</reference>
<protein>
    <submittedName>
        <fullName evidence="1">Uncharacterized protein</fullName>
    </submittedName>
</protein>
<dbReference type="SUPFAM" id="SSF89433">
    <property type="entry name" value="Baseplate structural protein gp8"/>
    <property type="match status" value="1"/>
</dbReference>
<organism evidence="1">
    <name type="scientific">uncultured Caudovirales phage</name>
    <dbReference type="NCBI Taxonomy" id="2100421"/>
    <lineage>
        <taxon>Viruses</taxon>
        <taxon>Duplodnaviria</taxon>
        <taxon>Heunggongvirae</taxon>
        <taxon>Uroviricota</taxon>
        <taxon>Caudoviricetes</taxon>
        <taxon>Peduoviridae</taxon>
        <taxon>Maltschvirus</taxon>
        <taxon>Maltschvirus maltsch</taxon>
    </lineage>
</organism>
<dbReference type="Gene3D" id="2.60.340.10">
    <property type="entry name" value="baseplate structural protein gp8, domain 1"/>
    <property type="match status" value="1"/>
</dbReference>